<reference evidence="1" key="1">
    <citation type="submission" date="2020-08" db="EMBL/GenBank/DDBJ databases">
        <title>Genome sequencing and assembly of the red palm weevil Rhynchophorus ferrugineus.</title>
        <authorList>
            <person name="Dias G.B."/>
            <person name="Bergman C.M."/>
            <person name="Manee M."/>
        </authorList>
    </citation>
    <scope>NUCLEOTIDE SEQUENCE</scope>
    <source>
        <strain evidence="1">AA-2017</strain>
        <tissue evidence="1">Whole larva</tissue>
    </source>
</reference>
<organism evidence="1 2">
    <name type="scientific">Rhynchophorus ferrugineus</name>
    <name type="common">Red palm weevil</name>
    <name type="synonym">Curculio ferrugineus</name>
    <dbReference type="NCBI Taxonomy" id="354439"/>
    <lineage>
        <taxon>Eukaryota</taxon>
        <taxon>Metazoa</taxon>
        <taxon>Ecdysozoa</taxon>
        <taxon>Arthropoda</taxon>
        <taxon>Hexapoda</taxon>
        <taxon>Insecta</taxon>
        <taxon>Pterygota</taxon>
        <taxon>Neoptera</taxon>
        <taxon>Endopterygota</taxon>
        <taxon>Coleoptera</taxon>
        <taxon>Polyphaga</taxon>
        <taxon>Cucujiformia</taxon>
        <taxon>Curculionidae</taxon>
        <taxon>Dryophthorinae</taxon>
        <taxon>Rhynchophorus</taxon>
    </lineage>
</organism>
<evidence type="ECO:0000313" key="1">
    <source>
        <dbReference type="EMBL" id="KAF7283810.1"/>
    </source>
</evidence>
<comment type="caution">
    <text evidence="1">The sequence shown here is derived from an EMBL/GenBank/DDBJ whole genome shotgun (WGS) entry which is preliminary data.</text>
</comment>
<name>A0A834ITT7_RHYFE</name>
<evidence type="ECO:0000313" key="2">
    <source>
        <dbReference type="Proteomes" id="UP000625711"/>
    </source>
</evidence>
<dbReference type="AlphaFoldDB" id="A0A834ITT7"/>
<protein>
    <submittedName>
        <fullName evidence="1">Uncharacterized protein</fullName>
    </submittedName>
</protein>
<accession>A0A834ITT7</accession>
<keyword evidence="2" id="KW-1185">Reference proteome</keyword>
<proteinExistence type="predicted"/>
<gene>
    <name evidence="1" type="ORF">GWI33_022850</name>
</gene>
<dbReference type="Proteomes" id="UP000625711">
    <property type="component" value="Unassembled WGS sequence"/>
</dbReference>
<dbReference type="EMBL" id="JAACXV010000086">
    <property type="protein sequence ID" value="KAF7283810.1"/>
    <property type="molecule type" value="Genomic_DNA"/>
</dbReference>
<sequence>MDDGFLWLILEPRVIIKVGYDKSRRNVIRLNIEANTSSQYKSQINIQQLNFDKALQKCRKILHILNPEKVAI</sequence>